<dbReference type="GO" id="GO:0005524">
    <property type="term" value="F:ATP binding"/>
    <property type="evidence" value="ECO:0007669"/>
    <property type="project" value="UniProtKB-KW"/>
</dbReference>
<comment type="caution">
    <text evidence="6">The sequence shown here is derived from an EMBL/GenBank/DDBJ whole genome shotgun (WGS) entry which is preliminary data.</text>
</comment>
<evidence type="ECO:0000313" key="7">
    <source>
        <dbReference type="Proteomes" id="UP001165289"/>
    </source>
</evidence>
<proteinExistence type="inferred from homology"/>
<dbReference type="PROSITE" id="PS00108">
    <property type="entry name" value="PROTEIN_KINASE_ST"/>
    <property type="match status" value="1"/>
</dbReference>
<protein>
    <recommendedName>
        <fullName evidence="2">non-specific serine/threonine protein kinase</fullName>
        <ecNumber evidence="2">2.7.11.1</ecNumber>
    </recommendedName>
</protein>
<organism evidence="6 7">
    <name type="scientific">Oopsacas minuta</name>
    <dbReference type="NCBI Taxonomy" id="111878"/>
    <lineage>
        <taxon>Eukaryota</taxon>
        <taxon>Metazoa</taxon>
        <taxon>Porifera</taxon>
        <taxon>Hexactinellida</taxon>
        <taxon>Hexasterophora</taxon>
        <taxon>Lyssacinosida</taxon>
        <taxon>Leucopsacidae</taxon>
        <taxon>Oopsacas</taxon>
    </lineage>
</organism>
<dbReference type="GO" id="GO:0004674">
    <property type="term" value="F:protein serine/threonine kinase activity"/>
    <property type="evidence" value="ECO:0007669"/>
    <property type="project" value="UniProtKB-EC"/>
</dbReference>
<evidence type="ECO:0000259" key="5">
    <source>
        <dbReference type="PROSITE" id="PS50011"/>
    </source>
</evidence>
<dbReference type="Pfam" id="PF00069">
    <property type="entry name" value="Pkinase"/>
    <property type="match status" value="1"/>
</dbReference>
<dbReference type="InterPro" id="IPR051931">
    <property type="entry name" value="PAK3-like"/>
</dbReference>
<dbReference type="Proteomes" id="UP001165289">
    <property type="component" value="Unassembled WGS sequence"/>
</dbReference>
<gene>
    <name evidence="6" type="ORF">LOD99_10217</name>
</gene>
<sequence length="311" mass="35545">MHSILKKLSVLTNKLRKHHKNGKLNKHYTSNYCNISQIGEGGCAKIYKAKNPITNEIVAIKQVKSKSEYGRELLEKEVETMKIMKGNKGIIQLIDTYKEDQATNLVLEYIDGWCLQSLVEQVSLDTRLIAAISKHILLSLCDLHMNDIVHRDLKCGNIMVTKGGSTKIIDFGYATVMPKSHQIRSGRVGSLYWMAPEIYQRMIYNEKCDIWSFGIMVIEMFLGDPPYYGTKYGQREIIDFLSNGIVSIPHNMPENMANFVRKCLMINPNQRPSARELLHHPFIMEAAPMRFLVPAIKKCVEINNGLQVQQE</sequence>
<dbReference type="PROSITE" id="PS50011">
    <property type="entry name" value="PROTEIN_KINASE_DOM"/>
    <property type="match status" value="1"/>
</dbReference>
<name>A0AAV7KKK4_9METZ</name>
<keyword evidence="7" id="KW-1185">Reference proteome</keyword>
<dbReference type="SMART" id="SM00220">
    <property type="entry name" value="S_TKc"/>
    <property type="match status" value="1"/>
</dbReference>
<evidence type="ECO:0000256" key="1">
    <source>
        <dbReference type="ARBA" id="ARBA00008874"/>
    </source>
</evidence>
<dbReference type="PANTHER" id="PTHR45832:SF22">
    <property type="entry name" value="SERINE_THREONINE-PROTEIN KINASE SAMKA-RELATED"/>
    <property type="match status" value="1"/>
</dbReference>
<evidence type="ECO:0000256" key="3">
    <source>
        <dbReference type="ARBA" id="ARBA00022741"/>
    </source>
</evidence>
<evidence type="ECO:0000256" key="2">
    <source>
        <dbReference type="ARBA" id="ARBA00012513"/>
    </source>
</evidence>
<keyword evidence="3" id="KW-0547">Nucleotide-binding</keyword>
<evidence type="ECO:0000256" key="4">
    <source>
        <dbReference type="ARBA" id="ARBA00022840"/>
    </source>
</evidence>
<dbReference type="AlphaFoldDB" id="A0AAV7KKK4"/>
<dbReference type="InterPro" id="IPR000719">
    <property type="entry name" value="Prot_kinase_dom"/>
</dbReference>
<keyword evidence="6" id="KW-0418">Kinase</keyword>
<dbReference type="PANTHER" id="PTHR45832">
    <property type="entry name" value="SERINE/THREONINE-PROTEIN KINASE SAMKA-RELATED-RELATED"/>
    <property type="match status" value="1"/>
</dbReference>
<reference evidence="6 7" key="1">
    <citation type="journal article" date="2023" name="BMC Biol.">
        <title>The compact genome of the sponge Oopsacas minuta (Hexactinellida) is lacking key metazoan core genes.</title>
        <authorList>
            <person name="Santini S."/>
            <person name="Schenkelaars Q."/>
            <person name="Jourda C."/>
            <person name="Duchesne M."/>
            <person name="Belahbib H."/>
            <person name="Rocher C."/>
            <person name="Selva M."/>
            <person name="Riesgo A."/>
            <person name="Vervoort M."/>
            <person name="Leys S.P."/>
            <person name="Kodjabachian L."/>
            <person name="Le Bivic A."/>
            <person name="Borchiellini C."/>
            <person name="Claverie J.M."/>
            <person name="Renard E."/>
        </authorList>
    </citation>
    <scope>NUCLEOTIDE SEQUENCE [LARGE SCALE GENOMIC DNA]</scope>
    <source>
        <strain evidence="6">SPO-2</strain>
    </source>
</reference>
<dbReference type="EMBL" id="JAKMXF010000024">
    <property type="protein sequence ID" value="KAI6660769.1"/>
    <property type="molecule type" value="Genomic_DNA"/>
</dbReference>
<dbReference type="InterPro" id="IPR011009">
    <property type="entry name" value="Kinase-like_dom_sf"/>
</dbReference>
<dbReference type="SUPFAM" id="SSF56112">
    <property type="entry name" value="Protein kinase-like (PK-like)"/>
    <property type="match status" value="1"/>
</dbReference>
<keyword evidence="6" id="KW-0808">Transferase</keyword>
<dbReference type="InterPro" id="IPR008271">
    <property type="entry name" value="Ser/Thr_kinase_AS"/>
</dbReference>
<evidence type="ECO:0000313" key="6">
    <source>
        <dbReference type="EMBL" id="KAI6660769.1"/>
    </source>
</evidence>
<dbReference type="Gene3D" id="1.10.510.10">
    <property type="entry name" value="Transferase(Phosphotransferase) domain 1"/>
    <property type="match status" value="1"/>
</dbReference>
<accession>A0AAV7KKK4</accession>
<feature type="domain" description="Protein kinase" evidence="5">
    <location>
        <begin position="32"/>
        <end position="283"/>
    </location>
</feature>
<comment type="similarity">
    <text evidence="1">Belongs to the protein kinase superfamily. STE Ser/Thr protein kinase family. STE20 subfamily.</text>
</comment>
<keyword evidence="4" id="KW-0067">ATP-binding</keyword>
<dbReference type="EC" id="2.7.11.1" evidence="2"/>